<dbReference type="RefSeq" id="WP_078720211.1">
    <property type="nucleotide sequence ID" value="NZ_CP014339.1"/>
</dbReference>
<reference evidence="3" key="2">
    <citation type="submission" date="2016-06" db="EMBL/GenBank/DDBJ databases">
        <authorList>
            <person name="Nicholson A.C."/>
        </authorList>
    </citation>
    <scope>NUCLEOTIDE SEQUENCE [LARGE SCALE GENOMIC DNA]</scope>
    <source>
        <strain evidence="3">E6809</strain>
    </source>
</reference>
<dbReference type="EMBL" id="CP014339">
    <property type="protein sequence ID" value="AQX49242.1"/>
    <property type="molecule type" value="Genomic_DNA"/>
</dbReference>
<evidence type="ECO:0000313" key="4">
    <source>
        <dbReference type="Proteomes" id="UP000189738"/>
    </source>
</evidence>
<dbReference type="EMBL" id="MAHS01000010">
    <property type="protein sequence ID" value="OPB48978.1"/>
    <property type="molecule type" value="Genomic_DNA"/>
</dbReference>
<gene>
    <name evidence="2" type="ORF">AYC66_00440</name>
    <name evidence="3" type="ORF">BAY09_02770</name>
</gene>
<evidence type="ECO:0000313" key="2">
    <source>
        <dbReference type="EMBL" id="AQX49242.1"/>
    </source>
</evidence>
<protein>
    <submittedName>
        <fullName evidence="3">Uncharacterized protein</fullName>
    </submittedName>
</protein>
<keyword evidence="1" id="KW-1133">Transmembrane helix</keyword>
<name>A0A494J6J6_9FLAO</name>
<feature type="transmembrane region" description="Helical" evidence="1">
    <location>
        <begin position="130"/>
        <end position="150"/>
    </location>
</feature>
<sequence>MNNNEQTKNPLELALEEFTKGKEEIIGARIQIEYLNEELSKKEDQRIDFSRIIEEGVTKIDKTFYDNFGKYESTNEKANQLFNEAITSFAKQFEFTIQHFQGAELSLKEKDRKSLADVSKQMLWQKKLQYFNFGILFFCITISILMGYFANRFYKTSILTKQEARKEVLLQIKDNGDIIVSKDQWSALNNERSMITTWSKSNPNDSKSYEVFRQGIVSAKSKVVLFKNLKDDDIIGSE</sequence>
<evidence type="ECO:0000313" key="3">
    <source>
        <dbReference type="EMBL" id="OPB48978.1"/>
    </source>
</evidence>
<keyword evidence="1" id="KW-0472">Membrane</keyword>
<dbReference type="AlphaFoldDB" id="A0A494J6J6"/>
<organism evidence="3">
    <name type="scientific">Elizabethkingia anophelis</name>
    <dbReference type="NCBI Taxonomy" id="1117645"/>
    <lineage>
        <taxon>Bacteria</taxon>
        <taxon>Pseudomonadati</taxon>
        <taxon>Bacteroidota</taxon>
        <taxon>Flavobacteriia</taxon>
        <taxon>Flavobacteriales</taxon>
        <taxon>Weeksellaceae</taxon>
        <taxon>Elizabethkingia</taxon>
    </lineage>
</organism>
<accession>A0A494J6J6</accession>
<proteinExistence type="predicted"/>
<reference evidence="2 4" key="1">
    <citation type="submission" date="2016-02" db="EMBL/GenBank/DDBJ databases">
        <authorList>
            <person name="Nicholson A.C."/>
            <person name="Humrighouse B.W."/>
            <person name="Loparev V."/>
            <person name="Emery B."/>
            <person name="Graziano J."/>
            <person name="McQuiston J.R."/>
        </authorList>
    </citation>
    <scope>NUCLEOTIDE SEQUENCE [LARGE SCALE GENOMIC DNA]</scope>
    <source>
        <strain evidence="2 4">E6809</strain>
    </source>
</reference>
<keyword evidence="1" id="KW-0812">Transmembrane</keyword>
<evidence type="ECO:0000256" key="1">
    <source>
        <dbReference type="SAM" id="Phobius"/>
    </source>
</evidence>
<dbReference type="Proteomes" id="UP000189738">
    <property type="component" value="Chromosome"/>
</dbReference>